<comment type="caution">
    <text evidence="3">The sequence shown here is derived from an EMBL/GenBank/DDBJ whole genome shotgun (WGS) entry which is preliminary data.</text>
</comment>
<dbReference type="Gene3D" id="1.10.443.10">
    <property type="entry name" value="Intergrase catalytic core"/>
    <property type="match status" value="1"/>
</dbReference>
<dbReference type="InterPro" id="IPR011010">
    <property type="entry name" value="DNA_brk_join_enz"/>
</dbReference>
<evidence type="ECO:0008006" key="5">
    <source>
        <dbReference type="Google" id="ProtNLM"/>
    </source>
</evidence>
<sequence>MHRSERVGDGRLHAARSQTDEFQRLRSRAGLHRIKLHGLRNTSVSLMLDQGHPPHIVAAWHGHDPAVALSIYADVKADELRAVGASLFG</sequence>
<dbReference type="GO" id="GO:0003677">
    <property type="term" value="F:DNA binding"/>
    <property type="evidence" value="ECO:0007669"/>
    <property type="project" value="InterPro"/>
</dbReference>
<dbReference type="InterPro" id="IPR013762">
    <property type="entry name" value="Integrase-like_cat_sf"/>
</dbReference>
<dbReference type="SUPFAM" id="SSF56349">
    <property type="entry name" value="DNA breaking-rejoining enzymes"/>
    <property type="match status" value="1"/>
</dbReference>
<dbReference type="EMBL" id="LFOD01000001">
    <property type="protein sequence ID" value="KMV20346.1"/>
    <property type="molecule type" value="Genomic_DNA"/>
</dbReference>
<dbReference type="AlphaFoldDB" id="A0A0J8UGJ5"/>
<reference evidence="3 4" key="1">
    <citation type="submission" date="2015-06" db="EMBL/GenBank/DDBJ databases">
        <title>Genome sequence of Mycobacterium conceptionense strain MLE.</title>
        <authorList>
            <person name="Greninger A.L."/>
            <person name="Cunningham G."/>
            <person name="Chiu C.Y."/>
            <person name="Miller S."/>
        </authorList>
    </citation>
    <scope>NUCLEOTIDE SEQUENCE [LARGE SCALE GENOMIC DNA]</scope>
    <source>
        <strain evidence="3 4">MLE</strain>
    </source>
</reference>
<protein>
    <recommendedName>
        <fullName evidence="5">Tyr recombinase domain-containing protein</fullName>
    </recommendedName>
</protein>
<dbReference type="GO" id="GO:0015074">
    <property type="term" value="P:DNA integration"/>
    <property type="evidence" value="ECO:0007669"/>
    <property type="project" value="InterPro"/>
</dbReference>
<proteinExistence type="predicted"/>
<dbReference type="GO" id="GO:0006310">
    <property type="term" value="P:DNA recombination"/>
    <property type="evidence" value="ECO:0007669"/>
    <property type="project" value="UniProtKB-KW"/>
</dbReference>
<organism evidence="3 4">
    <name type="scientific">Mycolicibacterium conceptionense</name>
    <dbReference type="NCBI Taxonomy" id="451644"/>
    <lineage>
        <taxon>Bacteria</taxon>
        <taxon>Bacillati</taxon>
        <taxon>Actinomycetota</taxon>
        <taxon>Actinomycetes</taxon>
        <taxon>Mycobacteriales</taxon>
        <taxon>Mycobacteriaceae</taxon>
        <taxon>Mycolicibacterium</taxon>
    </lineage>
</organism>
<gene>
    <name evidence="3" type="ORF">ACT17_01275</name>
</gene>
<evidence type="ECO:0000256" key="2">
    <source>
        <dbReference type="SAM" id="MobiDB-lite"/>
    </source>
</evidence>
<accession>A0A0J8UGJ5</accession>
<evidence type="ECO:0000313" key="3">
    <source>
        <dbReference type="EMBL" id="KMV20346.1"/>
    </source>
</evidence>
<keyword evidence="1" id="KW-0233">DNA recombination</keyword>
<feature type="region of interest" description="Disordered" evidence="2">
    <location>
        <begin position="1"/>
        <end position="21"/>
    </location>
</feature>
<dbReference type="Proteomes" id="UP000037594">
    <property type="component" value="Unassembled WGS sequence"/>
</dbReference>
<evidence type="ECO:0000256" key="1">
    <source>
        <dbReference type="ARBA" id="ARBA00023172"/>
    </source>
</evidence>
<evidence type="ECO:0000313" key="4">
    <source>
        <dbReference type="Proteomes" id="UP000037594"/>
    </source>
</evidence>
<name>A0A0J8UGJ5_9MYCO</name>
<dbReference type="PATRIC" id="fig|451644.5.peg.254"/>